<dbReference type="STRING" id="1237085.Ngar_c08600"/>
<dbReference type="KEGG" id="nga:Ngar_c08600"/>
<feature type="domain" description="HTH arsR-type" evidence="1">
    <location>
        <begin position="58"/>
        <end position="101"/>
    </location>
</feature>
<dbReference type="BioCyc" id="CNIT1237085:G1324-858-MONOMER"/>
<evidence type="ECO:0000313" key="3">
    <source>
        <dbReference type="Proteomes" id="UP000008037"/>
    </source>
</evidence>
<evidence type="ECO:0000259" key="1">
    <source>
        <dbReference type="Pfam" id="PF01022"/>
    </source>
</evidence>
<dbReference type="AlphaFoldDB" id="K0IIE0"/>
<dbReference type="GO" id="GO:0003700">
    <property type="term" value="F:DNA-binding transcription factor activity"/>
    <property type="evidence" value="ECO:0007669"/>
    <property type="project" value="InterPro"/>
</dbReference>
<gene>
    <name evidence="2" type="ordered locus">Ngar_c08600</name>
</gene>
<dbReference type="Proteomes" id="UP000008037">
    <property type="component" value="Chromosome"/>
</dbReference>
<accession>K0IIE0</accession>
<dbReference type="InterPro" id="IPR001845">
    <property type="entry name" value="HTH_ArsR_DNA-bd_dom"/>
</dbReference>
<dbReference type="Gene3D" id="1.10.10.10">
    <property type="entry name" value="Winged helix-like DNA-binding domain superfamily/Winged helix DNA-binding domain"/>
    <property type="match status" value="1"/>
</dbReference>
<dbReference type="PANTHER" id="PTHR38600">
    <property type="entry name" value="TRANSCRIPTIONAL REGULATORY PROTEIN"/>
    <property type="match status" value="1"/>
</dbReference>
<organism evidence="2 3">
    <name type="scientific">Nitrososphaera gargensis (strain Ga9.2)</name>
    <dbReference type="NCBI Taxonomy" id="1237085"/>
    <lineage>
        <taxon>Archaea</taxon>
        <taxon>Nitrososphaerota</taxon>
        <taxon>Nitrososphaeria</taxon>
        <taxon>Nitrososphaerales</taxon>
        <taxon>Nitrososphaeraceae</taxon>
        <taxon>Nitrososphaera</taxon>
    </lineage>
</organism>
<keyword evidence="3" id="KW-1185">Reference proteome</keyword>
<dbReference type="InParanoid" id="K0IIE0"/>
<dbReference type="HOGENOM" id="CLU_153620_1_0_2"/>
<protein>
    <submittedName>
        <fullName evidence="2">Putative transcriptional regulator, ArsR family</fullName>
    </submittedName>
</protein>
<proteinExistence type="predicted"/>
<evidence type="ECO:0000313" key="2">
    <source>
        <dbReference type="EMBL" id="AFU57802.1"/>
    </source>
</evidence>
<dbReference type="PANTHER" id="PTHR38600:SF1">
    <property type="entry name" value="TRANSCRIPTIONAL REGULATORY PROTEIN"/>
    <property type="match status" value="1"/>
</dbReference>
<reference evidence="2 3" key="1">
    <citation type="journal article" date="2012" name="Environ. Microbiol.">
        <title>The genome of the ammonia-oxidizing Candidatus Nitrososphaera gargensis: insights into metabolic versatility and environmental adaptations.</title>
        <authorList>
            <person name="Spang A."/>
            <person name="Poehlein A."/>
            <person name="Offre P."/>
            <person name="Zumbragel S."/>
            <person name="Haider S."/>
            <person name="Rychlik N."/>
            <person name="Nowka B."/>
            <person name="Schmeisser C."/>
            <person name="Lebedeva E.V."/>
            <person name="Rattei T."/>
            <person name="Bohm C."/>
            <person name="Schmid M."/>
            <person name="Galushko A."/>
            <person name="Hatzenpichler R."/>
            <person name="Weinmaier T."/>
            <person name="Daniel R."/>
            <person name="Schleper C."/>
            <person name="Spieck E."/>
            <person name="Streit W."/>
            <person name="Wagner M."/>
        </authorList>
    </citation>
    <scope>NUCLEOTIDE SEQUENCE [LARGE SCALE GENOMIC DNA]</scope>
    <source>
        <strain evidence="3">Ga9.2</strain>
    </source>
</reference>
<sequence length="140" mass="15490">MHLLPLSCLGSISFFQFSGLLGYLRVLASGRPSSGGYVDPRFKRVLWYLIGSTKGGVNRAKIIELLNSRPANPNQIANELKLDYKTVLHHLKVLSDNGLIITDNKESYGAAYFLTPLMENNYQSFVEILAKIKRSSGNAG</sequence>
<dbReference type="EMBL" id="CP002408">
    <property type="protein sequence ID" value="AFU57802.1"/>
    <property type="molecule type" value="Genomic_DNA"/>
</dbReference>
<dbReference type="Pfam" id="PF01022">
    <property type="entry name" value="HTH_5"/>
    <property type="match status" value="1"/>
</dbReference>
<dbReference type="InterPro" id="IPR036390">
    <property type="entry name" value="WH_DNA-bd_sf"/>
</dbReference>
<dbReference type="SUPFAM" id="SSF46785">
    <property type="entry name" value="Winged helix' DNA-binding domain"/>
    <property type="match status" value="1"/>
</dbReference>
<dbReference type="InterPro" id="IPR036388">
    <property type="entry name" value="WH-like_DNA-bd_sf"/>
</dbReference>
<dbReference type="CDD" id="cd00090">
    <property type="entry name" value="HTH_ARSR"/>
    <property type="match status" value="1"/>
</dbReference>
<name>K0IIE0_NITGG</name>
<dbReference type="InterPro" id="IPR011991">
    <property type="entry name" value="ArsR-like_HTH"/>
</dbReference>